<reference evidence="14" key="3">
    <citation type="submission" date="2025-09" db="UniProtKB">
        <authorList>
            <consortium name="Ensembl"/>
        </authorList>
    </citation>
    <scope>IDENTIFICATION</scope>
</reference>
<dbReference type="Ensembl" id="ENSELUT00000093612.1">
    <property type="protein sequence ID" value="ENSELUP00000082026.1"/>
    <property type="gene ID" value="ENSELUG00000020022.3"/>
</dbReference>
<dbReference type="AlphaFoldDB" id="A0AAY5JZT2"/>
<evidence type="ECO:0000256" key="2">
    <source>
        <dbReference type="ARBA" id="ARBA00004123"/>
    </source>
</evidence>
<evidence type="ECO:0000256" key="7">
    <source>
        <dbReference type="ARBA" id="ARBA00023155"/>
    </source>
</evidence>
<comment type="similarity">
    <text evidence="3">Belongs to the Antp homeobox family.</text>
</comment>
<keyword evidence="6 10" id="KW-0238">DNA-binding</keyword>
<dbReference type="Gene3D" id="1.10.10.60">
    <property type="entry name" value="Homeodomain-like"/>
    <property type="match status" value="1"/>
</dbReference>
<dbReference type="PANTHER" id="PTHR46166:SF4">
    <property type="entry name" value="HOMEOBOX PROTEIN HOX-C8"/>
    <property type="match status" value="1"/>
</dbReference>
<evidence type="ECO:0000256" key="1">
    <source>
        <dbReference type="ARBA" id="ARBA00003263"/>
    </source>
</evidence>
<keyword evidence="9 10" id="KW-0539">Nucleus</keyword>
<dbReference type="InterPro" id="IPR009057">
    <property type="entry name" value="Homeodomain-like_sf"/>
</dbReference>
<evidence type="ECO:0000256" key="11">
    <source>
        <dbReference type="RuleBase" id="RU000682"/>
    </source>
</evidence>
<keyword evidence="7 10" id="KW-0371">Homeobox</keyword>
<feature type="compositionally biased region" description="Basic and acidic residues" evidence="12">
    <location>
        <begin position="246"/>
        <end position="258"/>
    </location>
</feature>
<dbReference type="Pfam" id="PF00046">
    <property type="entry name" value="Homeodomain"/>
    <property type="match status" value="1"/>
</dbReference>
<dbReference type="SUPFAM" id="SSF46689">
    <property type="entry name" value="Homeodomain-like"/>
    <property type="match status" value="1"/>
</dbReference>
<dbReference type="PROSITE" id="PS00032">
    <property type="entry name" value="ANTENNAPEDIA"/>
    <property type="match status" value="1"/>
</dbReference>
<evidence type="ECO:0000256" key="6">
    <source>
        <dbReference type="ARBA" id="ARBA00023125"/>
    </source>
</evidence>
<dbReference type="FunFam" id="1.10.10.60:FF:000072">
    <property type="entry name" value="Homeobox protein Hox-B8"/>
    <property type="match status" value="1"/>
</dbReference>
<sequence length="258" mass="29277">KRKSKKKRGTCIGNRCWSTGEYKGGETLEPTYYDCRFPQSVSRSHALVYGAGAPAPGFQHPPHHVQDFFHHGTSGIATPAYQQNACALACHGDATKCYGYEALPRQSLYGSQQETSVAQYPDCRSSNGTNLGEGQGHLNQNPSPSLMFPWMRPHAPGRRSGRQTYSRYQTLELEKEFLFNPYLTRKRRIEVSHALRLTERQVKIWFQNRRMKWKKENNKDKFPGQRGDTEAEAEGDDEGNDDGEGEEKKEMGEIEGTK</sequence>
<keyword evidence="5" id="KW-0805">Transcription regulation</keyword>
<evidence type="ECO:0000256" key="8">
    <source>
        <dbReference type="ARBA" id="ARBA00023163"/>
    </source>
</evidence>
<dbReference type="InterPro" id="IPR017970">
    <property type="entry name" value="Homeobox_CS"/>
</dbReference>
<dbReference type="PROSITE" id="PS50071">
    <property type="entry name" value="HOMEOBOX_2"/>
    <property type="match status" value="1"/>
</dbReference>
<dbReference type="InterPro" id="IPR020479">
    <property type="entry name" value="HD_metazoa"/>
</dbReference>
<name>A0AAY5JZT2_ESOLU</name>
<keyword evidence="8" id="KW-0804">Transcription</keyword>
<keyword evidence="4" id="KW-0217">Developmental protein</keyword>
<reference evidence="14" key="2">
    <citation type="submission" date="2025-08" db="UniProtKB">
        <authorList>
            <consortium name="Ensembl"/>
        </authorList>
    </citation>
    <scope>IDENTIFICATION</scope>
</reference>
<feature type="DNA-binding region" description="Homeobox" evidence="10">
    <location>
        <begin position="158"/>
        <end position="217"/>
    </location>
</feature>
<feature type="compositionally biased region" description="Basic and acidic residues" evidence="12">
    <location>
        <begin position="215"/>
        <end position="229"/>
    </location>
</feature>
<evidence type="ECO:0000256" key="3">
    <source>
        <dbReference type="ARBA" id="ARBA00009107"/>
    </source>
</evidence>
<evidence type="ECO:0000259" key="13">
    <source>
        <dbReference type="PROSITE" id="PS50071"/>
    </source>
</evidence>
<dbReference type="InterPro" id="IPR050948">
    <property type="entry name" value="Antp_homeobox_TF"/>
</dbReference>
<feature type="compositionally biased region" description="Acidic residues" evidence="12">
    <location>
        <begin position="230"/>
        <end position="245"/>
    </location>
</feature>
<proteinExistence type="inferred from homology"/>
<evidence type="ECO:0000256" key="12">
    <source>
        <dbReference type="SAM" id="MobiDB-lite"/>
    </source>
</evidence>
<dbReference type="InterPro" id="IPR001356">
    <property type="entry name" value="HD"/>
</dbReference>
<dbReference type="SMART" id="SM00389">
    <property type="entry name" value="HOX"/>
    <property type="match status" value="1"/>
</dbReference>
<evidence type="ECO:0000256" key="10">
    <source>
        <dbReference type="PROSITE-ProRule" id="PRU00108"/>
    </source>
</evidence>
<accession>A0AAY5JZT2</accession>
<dbReference type="GO" id="GO:0000977">
    <property type="term" value="F:RNA polymerase II transcription regulatory region sequence-specific DNA binding"/>
    <property type="evidence" value="ECO:0007669"/>
    <property type="project" value="TreeGrafter"/>
</dbReference>
<comment type="function">
    <text evidence="1">Sequence-specific transcription factor which is part of a developmental regulatory system that provides cells with specific positional identities on the anterior-posterior axis.</text>
</comment>
<dbReference type="InterPro" id="IPR001827">
    <property type="entry name" value="Homeobox_Antennapedia_CS"/>
</dbReference>
<feature type="region of interest" description="Disordered" evidence="12">
    <location>
        <begin position="215"/>
        <end position="258"/>
    </location>
</feature>
<dbReference type="PROSITE" id="PS00027">
    <property type="entry name" value="HOMEOBOX_1"/>
    <property type="match status" value="1"/>
</dbReference>
<dbReference type="PRINTS" id="PR00024">
    <property type="entry name" value="HOMEOBOX"/>
</dbReference>
<dbReference type="GO" id="GO:0005634">
    <property type="term" value="C:nucleus"/>
    <property type="evidence" value="ECO:0007669"/>
    <property type="project" value="UniProtKB-SubCell"/>
</dbReference>
<dbReference type="PANTHER" id="PTHR46166">
    <property type="entry name" value="HOMEOBOX DOMAIN-CONTAINING PROTEIN"/>
    <property type="match status" value="1"/>
</dbReference>
<evidence type="ECO:0000256" key="9">
    <source>
        <dbReference type="ARBA" id="ARBA00023242"/>
    </source>
</evidence>
<evidence type="ECO:0000313" key="15">
    <source>
        <dbReference type="Proteomes" id="UP000265140"/>
    </source>
</evidence>
<protein>
    <recommendedName>
        <fullName evidence="13">Homeobox domain-containing protein</fullName>
    </recommendedName>
</protein>
<dbReference type="CDD" id="cd00086">
    <property type="entry name" value="homeodomain"/>
    <property type="match status" value="1"/>
</dbReference>
<evidence type="ECO:0000256" key="5">
    <source>
        <dbReference type="ARBA" id="ARBA00023015"/>
    </source>
</evidence>
<evidence type="ECO:0000256" key="4">
    <source>
        <dbReference type="ARBA" id="ARBA00022473"/>
    </source>
</evidence>
<dbReference type="GeneTree" id="ENSGT00940000161194"/>
<evidence type="ECO:0000313" key="14">
    <source>
        <dbReference type="Ensembl" id="ENSELUP00000082026.1"/>
    </source>
</evidence>
<comment type="subcellular location">
    <subcellularLocation>
        <location evidence="2 10 11">Nucleus</location>
    </subcellularLocation>
</comment>
<reference evidence="14 15" key="1">
    <citation type="submission" date="2020-02" db="EMBL/GenBank/DDBJ databases">
        <title>Esox lucius (northern pike) genome, fEsoLuc1, primary haplotype.</title>
        <authorList>
            <person name="Myers G."/>
            <person name="Karagic N."/>
            <person name="Meyer A."/>
            <person name="Pippel M."/>
            <person name="Reichard M."/>
            <person name="Winkler S."/>
            <person name="Tracey A."/>
            <person name="Sims Y."/>
            <person name="Howe K."/>
            <person name="Rhie A."/>
            <person name="Formenti G."/>
            <person name="Durbin R."/>
            <person name="Fedrigo O."/>
            <person name="Jarvis E.D."/>
        </authorList>
    </citation>
    <scope>NUCLEOTIDE SEQUENCE [LARGE SCALE GENOMIC DNA]</scope>
</reference>
<dbReference type="GO" id="GO:0000981">
    <property type="term" value="F:DNA-binding transcription factor activity, RNA polymerase II-specific"/>
    <property type="evidence" value="ECO:0007669"/>
    <property type="project" value="InterPro"/>
</dbReference>
<keyword evidence="15" id="KW-1185">Reference proteome</keyword>
<gene>
    <name evidence="14" type="primary">HOXC8</name>
</gene>
<organism evidence="14 15">
    <name type="scientific">Esox lucius</name>
    <name type="common">Northern pike</name>
    <dbReference type="NCBI Taxonomy" id="8010"/>
    <lineage>
        <taxon>Eukaryota</taxon>
        <taxon>Metazoa</taxon>
        <taxon>Chordata</taxon>
        <taxon>Craniata</taxon>
        <taxon>Vertebrata</taxon>
        <taxon>Euteleostomi</taxon>
        <taxon>Actinopterygii</taxon>
        <taxon>Neopterygii</taxon>
        <taxon>Teleostei</taxon>
        <taxon>Protacanthopterygii</taxon>
        <taxon>Esociformes</taxon>
        <taxon>Esocidae</taxon>
        <taxon>Esox</taxon>
    </lineage>
</organism>
<feature type="domain" description="Homeobox" evidence="13">
    <location>
        <begin position="156"/>
        <end position="216"/>
    </location>
</feature>
<dbReference type="Proteomes" id="UP000265140">
    <property type="component" value="Chromosome 17"/>
</dbReference>